<evidence type="ECO:0000313" key="1">
    <source>
        <dbReference type="EMBL" id="EYB95509.1"/>
    </source>
</evidence>
<reference evidence="2" key="1">
    <citation type="journal article" date="2015" name="Nat. Genet.">
        <title>The genome and transcriptome of the zoonotic hookworm Ancylostoma ceylanicum identify infection-specific gene families.</title>
        <authorList>
            <person name="Schwarz E.M."/>
            <person name="Hu Y."/>
            <person name="Antoshechkin I."/>
            <person name="Miller M.M."/>
            <person name="Sternberg P.W."/>
            <person name="Aroian R.V."/>
        </authorList>
    </citation>
    <scope>NUCLEOTIDE SEQUENCE</scope>
    <source>
        <strain evidence="2">HY135</strain>
    </source>
</reference>
<comment type="caution">
    <text evidence="1">The sequence shown here is derived from an EMBL/GenBank/DDBJ whole genome shotgun (WGS) entry which is preliminary data.</text>
</comment>
<organism evidence="1 2">
    <name type="scientific">Ancylostoma ceylanicum</name>
    <dbReference type="NCBI Taxonomy" id="53326"/>
    <lineage>
        <taxon>Eukaryota</taxon>
        <taxon>Metazoa</taxon>
        <taxon>Ecdysozoa</taxon>
        <taxon>Nematoda</taxon>
        <taxon>Chromadorea</taxon>
        <taxon>Rhabditida</taxon>
        <taxon>Rhabditina</taxon>
        <taxon>Rhabditomorpha</taxon>
        <taxon>Strongyloidea</taxon>
        <taxon>Ancylostomatidae</taxon>
        <taxon>Ancylostomatinae</taxon>
        <taxon>Ancylostoma</taxon>
    </lineage>
</organism>
<protein>
    <submittedName>
        <fullName evidence="1">Uncharacterized protein</fullName>
    </submittedName>
</protein>
<accession>A0A016SYW6</accession>
<sequence>MEASNTAYSDVVTICNKVRWNDYNGELARGQRSVDVITGHRISAASRRRVAAARDPPAVLAGSPGAGFSECGVGPVRSSVFCIVDVVDLKGRAYWRFRVENRIYTQLFCRRFDDSCASESTHFLRQLVG</sequence>
<keyword evidence="2" id="KW-1185">Reference proteome</keyword>
<dbReference type="AlphaFoldDB" id="A0A016SYW6"/>
<evidence type="ECO:0000313" key="2">
    <source>
        <dbReference type="Proteomes" id="UP000024635"/>
    </source>
</evidence>
<dbReference type="EMBL" id="JARK01001495">
    <property type="protein sequence ID" value="EYB95509.1"/>
    <property type="molecule type" value="Genomic_DNA"/>
</dbReference>
<proteinExistence type="predicted"/>
<dbReference type="Proteomes" id="UP000024635">
    <property type="component" value="Unassembled WGS sequence"/>
</dbReference>
<name>A0A016SYW6_9BILA</name>
<gene>
    <name evidence="1" type="primary">Acey_s0159.g3305</name>
    <name evidence="1" type="ORF">Y032_0159g3305</name>
</gene>